<accession>A0A9X0QJL0</accession>
<dbReference type="Proteomes" id="UP000535182">
    <property type="component" value="Unassembled WGS sequence"/>
</dbReference>
<dbReference type="EMBL" id="JACHEB010000014">
    <property type="protein sequence ID" value="MBB5331289.1"/>
    <property type="molecule type" value="Genomic_DNA"/>
</dbReference>
<dbReference type="Pfam" id="PF04203">
    <property type="entry name" value="Sortase"/>
    <property type="match status" value="1"/>
</dbReference>
<dbReference type="NCBIfam" id="TIGR01076">
    <property type="entry name" value="sortase_fam"/>
    <property type="match status" value="1"/>
</dbReference>
<dbReference type="InterPro" id="IPR023365">
    <property type="entry name" value="Sortase_dom-sf"/>
</dbReference>
<protein>
    <submittedName>
        <fullName evidence="2">Sortase A</fullName>
        <ecNumber evidence="2">3.4.22.70</ecNumber>
    </submittedName>
</protein>
<gene>
    <name evidence="2" type="ORF">HDF14_004933</name>
</gene>
<sequence length="194" mass="20867">MRMLAYAERLLWTCGLFCVGYCLVLGVQARGTQRLAERIGEPPPSENVSSAGRMTEDVIGRIEIPALALSAPITADYDGSSLRRGVGHIPGTAVPGGLGTVGLAGHRDSFFRPLRRITAKMEVLLIDKSGIYHYVVDSTEIVSPDKVEVLNIAARPELTLITCFPFDYVGAAPERFIVHAHLLSASPDGVSAIH</sequence>
<keyword evidence="1 2" id="KW-0378">Hydrolase</keyword>
<dbReference type="GO" id="GO:0016787">
    <property type="term" value="F:hydrolase activity"/>
    <property type="evidence" value="ECO:0007669"/>
    <property type="project" value="UniProtKB-KW"/>
</dbReference>
<evidence type="ECO:0000313" key="2">
    <source>
        <dbReference type="EMBL" id="MBB5331289.1"/>
    </source>
</evidence>
<dbReference type="RefSeq" id="WP_183981149.1">
    <property type="nucleotide sequence ID" value="NZ_JACHEB010000014.1"/>
</dbReference>
<evidence type="ECO:0000256" key="1">
    <source>
        <dbReference type="ARBA" id="ARBA00022801"/>
    </source>
</evidence>
<name>A0A9X0QJL0_9BACT</name>
<dbReference type="InterPro" id="IPR041999">
    <property type="entry name" value="Sortase_D_1"/>
</dbReference>
<dbReference type="EC" id="3.4.22.70" evidence="2"/>
<keyword evidence="3" id="KW-1185">Reference proteome</keyword>
<reference evidence="2 3" key="1">
    <citation type="submission" date="2020-08" db="EMBL/GenBank/DDBJ databases">
        <title>Genomic Encyclopedia of Type Strains, Phase IV (KMG-V): Genome sequencing to study the core and pangenomes of soil and plant-associated prokaryotes.</title>
        <authorList>
            <person name="Whitman W."/>
        </authorList>
    </citation>
    <scope>NUCLEOTIDE SEQUENCE [LARGE SCALE GENOMIC DNA]</scope>
    <source>
        <strain evidence="2 3">X5P2</strain>
    </source>
</reference>
<dbReference type="SUPFAM" id="SSF63817">
    <property type="entry name" value="Sortase"/>
    <property type="match status" value="1"/>
</dbReference>
<dbReference type="CDD" id="cd05828">
    <property type="entry name" value="Sortase_D_1"/>
    <property type="match status" value="1"/>
</dbReference>
<proteinExistence type="predicted"/>
<dbReference type="AlphaFoldDB" id="A0A9X0QJL0"/>
<comment type="caution">
    <text evidence="2">The sequence shown here is derived from an EMBL/GenBank/DDBJ whole genome shotgun (WGS) entry which is preliminary data.</text>
</comment>
<dbReference type="Gene3D" id="2.40.260.10">
    <property type="entry name" value="Sortase"/>
    <property type="match status" value="1"/>
</dbReference>
<dbReference type="InterPro" id="IPR005754">
    <property type="entry name" value="Sortase"/>
</dbReference>
<evidence type="ECO:0000313" key="3">
    <source>
        <dbReference type="Proteomes" id="UP000535182"/>
    </source>
</evidence>
<organism evidence="2 3">
    <name type="scientific">Tunturiibacter gelidiferens</name>
    <dbReference type="NCBI Taxonomy" id="3069689"/>
    <lineage>
        <taxon>Bacteria</taxon>
        <taxon>Pseudomonadati</taxon>
        <taxon>Acidobacteriota</taxon>
        <taxon>Terriglobia</taxon>
        <taxon>Terriglobales</taxon>
        <taxon>Acidobacteriaceae</taxon>
        <taxon>Tunturiibacter</taxon>
    </lineage>
</organism>